<dbReference type="AlphaFoldDB" id="A0A4V2MXC5"/>
<reference evidence="1 2" key="1">
    <citation type="submission" date="2018-11" db="EMBL/GenBank/DDBJ databases">
        <title>Genome assembly of Steccherinum ochraceum LE-BIN_3174, the white-rot fungus of the Steccherinaceae family (The Residual Polyporoid clade, Polyporales, Basidiomycota).</title>
        <authorList>
            <person name="Fedorova T.V."/>
            <person name="Glazunova O.A."/>
            <person name="Landesman E.O."/>
            <person name="Moiseenko K.V."/>
            <person name="Psurtseva N.V."/>
            <person name="Savinova O.S."/>
            <person name="Shakhova N.V."/>
            <person name="Tyazhelova T.V."/>
            <person name="Vasina D.V."/>
        </authorList>
    </citation>
    <scope>NUCLEOTIDE SEQUENCE [LARGE SCALE GENOMIC DNA]</scope>
    <source>
        <strain evidence="1 2">LE-BIN_3174</strain>
    </source>
</reference>
<dbReference type="Proteomes" id="UP000292702">
    <property type="component" value="Unassembled WGS sequence"/>
</dbReference>
<evidence type="ECO:0000313" key="1">
    <source>
        <dbReference type="EMBL" id="TCD69607.1"/>
    </source>
</evidence>
<evidence type="ECO:0000313" key="2">
    <source>
        <dbReference type="Proteomes" id="UP000292702"/>
    </source>
</evidence>
<dbReference type="STRING" id="92696.A0A4V2MXC5"/>
<keyword evidence="2" id="KW-1185">Reference proteome</keyword>
<dbReference type="EMBL" id="RWJN01000038">
    <property type="protein sequence ID" value="TCD69607.1"/>
    <property type="molecule type" value="Genomic_DNA"/>
</dbReference>
<comment type="caution">
    <text evidence="1">The sequence shown here is derived from an EMBL/GenBank/DDBJ whole genome shotgun (WGS) entry which is preliminary data.</text>
</comment>
<protein>
    <submittedName>
        <fullName evidence="1">Uncharacterized protein</fullName>
    </submittedName>
</protein>
<proteinExistence type="predicted"/>
<accession>A0A4V2MXC5</accession>
<name>A0A4V2MXC5_9APHY</name>
<organism evidence="1 2">
    <name type="scientific">Steccherinum ochraceum</name>
    <dbReference type="NCBI Taxonomy" id="92696"/>
    <lineage>
        <taxon>Eukaryota</taxon>
        <taxon>Fungi</taxon>
        <taxon>Dikarya</taxon>
        <taxon>Basidiomycota</taxon>
        <taxon>Agaricomycotina</taxon>
        <taxon>Agaricomycetes</taxon>
        <taxon>Polyporales</taxon>
        <taxon>Steccherinaceae</taxon>
        <taxon>Steccherinum</taxon>
    </lineage>
</organism>
<sequence length="543" mass="59871">MASYADDSSIPWDLLSTSYADQLIFEQLRTSLWYRIYEMTGVWWGFYNEQDVEAWLSLKVSQLHMVLAPWSVLAFPSRLHFFVVMAHVLEDRFTRALVMNQLRENSLQDLLNFTIYSPSSILSLLPSAHTSLISSSVVDAQRSITPVYERSVSFAQLPVFSEDHDIRSPGLFSPAEDHVFRPCPSTASLELLSWNDACFEDDEQRGHAITLCLEHCGVYTSPGGFNSGTASLPGDDALELAMVIAEQIALLSGAFGPIPTDMPLLFSPLDQGSLSDLHSWLQTSYDWPADLTRLLASNVSAEDLAWEVMGHRRQITSLSDDSHPIGHLQSPGHPASAHALTMEALPEAHIHPVPKTRSQLTRKTDLSIIVYPKDELSSIEVTTSPEVPIRARRSRLIPKAPLSIVVHPKADIPPVELVNSPEISPVRVPTLALPTTPSKYLKGEVELDIGMASYSSWNGGRKASILAGLLAVGSLLSPSPRSPFFPRSAGLDVRSPPQARRSILSPWLDVVHIHGLEEPQSPWIADHSEANTAALFPESPFSF</sequence>
<dbReference type="OrthoDB" id="2802742at2759"/>
<gene>
    <name evidence="1" type="ORF">EIP91_007030</name>
</gene>